<proteinExistence type="predicted"/>
<dbReference type="Pfam" id="PF18096">
    <property type="entry name" value="Thump_like"/>
    <property type="match status" value="1"/>
</dbReference>
<keyword evidence="3" id="KW-0808">Transferase</keyword>
<reference evidence="3 4" key="1">
    <citation type="journal article" date="2006" name="Int. J. Syst. Evol. Microbiol.">
        <title>Myroides pelagicus sp. nov., isolated from seawater in Thailand.</title>
        <authorList>
            <person name="Yoon J."/>
            <person name="Maneerat S."/>
            <person name="Kawai F."/>
            <person name="Yokota A."/>
        </authorList>
    </citation>
    <scope>NUCLEOTIDE SEQUENCE [LARGE SCALE GENOMIC DNA]</scope>
    <source>
        <strain evidence="3 4">SM1T</strain>
    </source>
</reference>
<evidence type="ECO:0000313" key="3">
    <source>
        <dbReference type="EMBL" id="MTH29193.1"/>
    </source>
</evidence>
<dbReference type="SUPFAM" id="SSF53335">
    <property type="entry name" value="S-adenosyl-L-methionine-dependent methyltransferases"/>
    <property type="match status" value="1"/>
</dbReference>
<accession>A0A7K1GL82</accession>
<comment type="caution">
    <text evidence="3">The sequence shown here is derived from an EMBL/GenBank/DDBJ whole genome shotgun (WGS) entry which is preliminary data.</text>
</comment>
<evidence type="ECO:0000259" key="1">
    <source>
        <dbReference type="Pfam" id="PF18096"/>
    </source>
</evidence>
<sequence length="397" mass="44790">MENPLLADDVQSYINQHINTDPKELAFKKSPFTAVSMIDLITQIQAKQKAKSKLPTWYNTPNILYPAKLSIEQTSSEACAAYKASLIQADSLIDLTGGFGIDCYYFAKKTKQVVHGEMQEYLSEIVHHNYKALGVDNITTNCGDSLTYLQQSNKRWDWIYVDPARRNQSKEKVFFLKDCVPNLPENIDTLFNHTNNVLIKTSPLLDIQVGISELKDVKAIHIVALNNEVKELLWILEKGNQTPIQLIAVNLTGDSTSTFTASLNKDCVSNLSDPLKYLYEPNSAVLKTGKFDCVAQHYNINKLQAHSHLYTSADLVQNFAGRSFEIIATHPYNKASAKSILTNIKANITTRNFPLKVEELRKKWKIKDGGQDYIFFTTLANNDKVFICCIKIETPIS</sequence>
<dbReference type="OrthoDB" id="1000417at2"/>
<dbReference type="AlphaFoldDB" id="A0A7K1GL82"/>
<dbReference type="Pfam" id="PF22013">
    <property type="entry name" value="PG_1098_Fer"/>
    <property type="match status" value="1"/>
</dbReference>
<keyword evidence="4" id="KW-1185">Reference proteome</keyword>
<dbReference type="GO" id="GO:0032259">
    <property type="term" value="P:methylation"/>
    <property type="evidence" value="ECO:0007669"/>
    <property type="project" value="UniProtKB-KW"/>
</dbReference>
<dbReference type="InterPro" id="IPR054168">
    <property type="entry name" value="PG_1098_Fer"/>
</dbReference>
<protein>
    <submittedName>
        <fullName evidence="3">Class I SAM-dependent methyltransferase</fullName>
    </submittedName>
</protein>
<gene>
    <name evidence="3" type="ORF">GJV77_04560</name>
</gene>
<dbReference type="EMBL" id="WMJY01000007">
    <property type="protein sequence ID" value="MTH29193.1"/>
    <property type="molecule type" value="Genomic_DNA"/>
</dbReference>
<dbReference type="Gene3D" id="3.40.50.150">
    <property type="entry name" value="Vaccinia Virus protein VP39"/>
    <property type="match status" value="1"/>
</dbReference>
<organism evidence="3 4">
    <name type="scientific">Myroides pelagicus</name>
    <dbReference type="NCBI Taxonomy" id="270914"/>
    <lineage>
        <taxon>Bacteria</taxon>
        <taxon>Pseudomonadati</taxon>
        <taxon>Bacteroidota</taxon>
        <taxon>Flavobacteriia</taxon>
        <taxon>Flavobacteriales</taxon>
        <taxon>Flavobacteriaceae</taxon>
        <taxon>Myroides</taxon>
    </lineage>
</organism>
<keyword evidence="3" id="KW-0489">Methyltransferase</keyword>
<evidence type="ECO:0000259" key="2">
    <source>
        <dbReference type="Pfam" id="PF22013"/>
    </source>
</evidence>
<feature type="domain" description="THUMP-like" evidence="1">
    <location>
        <begin position="321"/>
        <end position="389"/>
    </location>
</feature>
<dbReference type="GO" id="GO:0008168">
    <property type="term" value="F:methyltransferase activity"/>
    <property type="evidence" value="ECO:0007669"/>
    <property type="project" value="UniProtKB-KW"/>
</dbReference>
<name>A0A7K1GL82_9FLAO</name>
<feature type="domain" description="PG-1098 ferredoxin-like" evidence="2">
    <location>
        <begin position="277"/>
        <end position="319"/>
    </location>
</feature>
<dbReference type="RefSeq" id="WP_155035174.1">
    <property type="nucleotide sequence ID" value="NZ_JBHTIG010000050.1"/>
</dbReference>
<dbReference type="InterPro" id="IPR029063">
    <property type="entry name" value="SAM-dependent_MTases_sf"/>
</dbReference>
<dbReference type="Proteomes" id="UP000488936">
    <property type="component" value="Unassembled WGS sequence"/>
</dbReference>
<dbReference type="InterPro" id="IPR041497">
    <property type="entry name" value="Thump-like"/>
</dbReference>
<evidence type="ECO:0000313" key="4">
    <source>
        <dbReference type="Proteomes" id="UP000488936"/>
    </source>
</evidence>
<dbReference type="Gene3D" id="1.10.10.1110">
    <property type="entry name" value="Methyltransferase PG1098, N-terminal domain"/>
    <property type="match status" value="1"/>
</dbReference>